<evidence type="ECO:0000256" key="1">
    <source>
        <dbReference type="SAM" id="Phobius"/>
    </source>
</evidence>
<keyword evidence="1" id="KW-1133">Transmembrane helix</keyword>
<feature type="transmembrane region" description="Helical" evidence="1">
    <location>
        <begin position="184"/>
        <end position="201"/>
    </location>
</feature>
<feature type="transmembrane region" description="Helical" evidence="1">
    <location>
        <begin position="155"/>
        <end position="172"/>
    </location>
</feature>
<proteinExistence type="predicted"/>
<feature type="transmembrane region" description="Helical" evidence="1">
    <location>
        <begin position="234"/>
        <end position="251"/>
    </location>
</feature>
<name>A0A6J4RBL4_9ACTN</name>
<gene>
    <name evidence="3" type="ORF">AVDCRST_MAG58-2594</name>
</gene>
<sequence>MRRFASFRPLAFSVLVTLVLFGLSLVSRAVVPRAPVGNIEKLPQEAFEPPEGLGLILSEMRSPDTLFWALATVLALGLLVWIGWLREAGFNRSSQWRNLRLLLLPLVVCALILSGGLFGSGPASLVSAFLIVLVATFGEELVFRGLLWRTLVPAGPVRAVILTSLLSGLLVLGRTATDGPWPEAVRLTALTLCGGFTYGALRWRTASIWPAILIHTVFAFAVSIATLGVFTYPLMMLLSTVGFVAYGLYLLRNPRVRADGGPTKPAASRVR</sequence>
<feature type="transmembrane region" description="Helical" evidence="1">
    <location>
        <begin position="66"/>
        <end position="86"/>
    </location>
</feature>
<dbReference type="GO" id="GO:0080120">
    <property type="term" value="P:CAAX-box protein maturation"/>
    <property type="evidence" value="ECO:0007669"/>
    <property type="project" value="UniProtKB-ARBA"/>
</dbReference>
<organism evidence="3">
    <name type="scientific">uncultured Rubrobacteraceae bacterium</name>
    <dbReference type="NCBI Taxonomy" id="349277"/>
    <lineage>
        <taxon>Bacteria</taxon>
        <taxon>Bacillati</taxon>
        <taxon>Actinomycetota</taxon>
        <taxon>Rubrobacteria</taxon>
        <taxon>Rubrobacterales</taxon>
        <taxon>Rubrobacteraceae</taxon>
        <taxon>environmental samples</taxon>
    </lineage>
</organism>
<accession>A0A6J4RBL4</accession>
<evidence type="ECO:0000259" key="2">
    <source>
        <dbReference type="Pfam" id="PF02517"/>
    </source>
</evidence>
<feature type="transmembrane region" description="Helical" evidence="1">
    <location>
        <begin position="124"/>
        <end position="143"/>
    </location>
</feature>
<feature type="domain" description="CAAX prenyl protease 2/Lysostaphin resistance protein A-like" evidence="2">
    <location>
        <begin position="124"/>
        <end position="219"/>
    </location>
</feature>
<keyword evidence="1" id="KW-0812">Transmembrane</keyword>
<dbReference type="EMBL" id="CADCVF010000053">
    <property type="protein sequence ID" value="CAA9461103.1"/>
    <property type="molecule type" value="Genomic_DNA"/>
</dbReference>
<reference evidence="3" key="1">
    <citation type="submission" date="2020-02" db="EMBL/GenBank/DDBJ databases">
        <authorList>
            <person name="Meier V. D."/>
        </authorList>
    </citation>
    <scope>NUCLEOTIDE SEQUENCE</scope>
    <source>
        <strain evidence="3">AVDCRST_MAG58</strain>
    </source>
</reference>
<feature type="transmembrane region" description="Helical" evidence="1">
    <location>
        <begin position="208"/>
        <end position="228"/>
    </location>
</feature>
<feature type="transmembrane region" description="Helical" evidence="1">
    <location>
        <begin position="98"/>
        <end position="118"/>
    </location>
</feature>
<keyword evidence="1" id="KW-0472">Membrane</keyword>
<protein>
    <recommendedName>
        <fullName evidence="2">CAAX prenyl protease 2/Lysostaphin resistance protein A-like domain-containing protein</fullName>
    </recommendedName>
</protein>
<dbReference type="InterPro" id="IPR003675">
    <property type="entry name" value="Rce1/LyrA-like_dom"/>
</dbReference>
<dbReference type="Pfam" id="PF02517">
    <property type="entry name" value="Rce1-like"/>
    <property type="match status" value="1"/>
</dbReference>
<dbReference type="GO" id="GO:0004175">
    <property type="term" value="F:endopeptidase activity"/>
    <property type="evidence" value="ECO:0007669"/>
    <property type="project" value="UniProtKB-ARBA"/>
</dbReference>
<dbReference type="AlphaFoldDB" id="A0A6J4RBL4"/>
<evidence type="ECO:0000313" key="3">
    <source>
        <dbReference type="EMBL" id="CAA9461103.1"/>
    </source>
</evidence>